<dbReference type="Proteomes" id="UP000013569">
    <property type="component" value="Unassembled WGS sequence"/>
</dbReference>
<reference evidence="3 4" key="1">
    <citation type="journal article" date="2013" name="Genome Announc.">
        <title>Draft Genome Sequence of a Benzothiophene-Desulfurizing Bacterium, Gordona terrae Strain C-6.</title>
        <authorList>
            <person name="Wang W."/>
            <person name="Ma T."/>
            <person name="Ren Y."/>
            <person name="Li G."/>
        </authorList>
    </citation>
    <scope>NUCLEOTIDE SEQUENCE [LARGE SCALE GENOMIC DNA]</scope>
    <source>
        <strain evidence="3 4">C-6</strain>
    </source>
</reference>
<evidence type="ECO:0000256" key="1">
    <source>
        <dbReference type="SAM" id="MobiDB-lite"/>
    </source>
</evidence>
<keyword evidence="2" id="KW-0472">Membrane</keyword>
<feature type="transmembrane region" description="Helical" evidence="2">
    <location>
        <begin position="30"/>
        <end position="48"/>
    </location>
</feature>
<evidence type="ECO:0000313" key="4">
    <source>
        <dbReference type="Proteomes" id="UP000013569"/>
    </source>
</evidence>
<accession>R7YC49</accession>
<dbReference type="RefSeq" id="WP_010841877.1">
    <property type="nucleotide sequence ID" value="NZ_AQPW01000005.1"/>
</dbReference>
<organism evidence="3 4">
    <name type="scientific">Gordonia terrae C-6</name>
    <dbReference type="NCBI Taxonomy" id="1316928"/>
    <lineage>
        <taxon>Bacteria</taxon>
        <taxon>Bacillati</taxon>
        <taxon>Actinomycetota</taxon>
        <taxon>Actinomycetes</taxon>
        <taxon>Mycobacteriales</taxon>
        <taxon>Gordoniaceae</taxon>
        <taxon>Gordonia</taxon>
    </lineage>
</organism>
<proteinExistence type="predicted"/>
<dbReference type="AlphaFoldDB" id="R7YC49"/>
<evidence type="ECO:0000256" key="2">
    <source>
        <dbReference type="SAM" id="Phobius"/>
    </source>
</evidence>
<gene>
    <name evidence="3" type="ORF">GTC6_07129</name>
</gene>
<feature type="transmembrane region" description="Helical" evidence="2">
    <location>
        <begin position="60"/>
        <end position="78"/>
    </location>
</feature>
<dbReference type="EMBL" id="AQPW01000005">
    <property type="protein sequence ID" value="EON33567.1"/>
    <property type="molecule type" value="Genomic_DNA"/>
</dbReference>
<name>R7YC49_9ACTN</name>
<evidence type="ECO:0000313" key="3">
    <source>
        <dbReference type="EMBL" id="EON33567.1"/>
    </source>
</evidence>
<sequence>MNTHDDAYGADNPAAADTADHQGCVSTHRAPGLGLLGIAALAVAGWGLADGPALPDAADLGWVAVGIGLLVGIVLIVSGTRSRG</sequence>
<dbReference type="PATRIC" id="fig|1316928.3.peg.1432"/>
<feature type="region of interest" description="Disordered" evidence="1">
    <location>
        <begin position="1"/>
        <end position="22"/>
    </location>
</feature>
<protein>
    <submittedName>
        <fullName evidence="3">Uncharacterized protein</fullName>
    </submittedName>
</protein>
<comment type="caution">
    <text evidence="3">The sequence shown here is derived from an EMBL/GenBank/DDBJ whole genome shotgun (WGS) entry which is preliminary data.</text>
</comment>
<keyword evidence="2" id="KW-1133">Transmembrane helix</keyword>
<keyword evidence="2" id="KW-0812">Transmembrane</keyword>